<dbReference type="InterPro" id="IPR013113">
    <property type="entry name" value="SIP_FAD-bd"/>
</dbReference>
<dbReference type="AlphaFoldDB" id="A0A8J2TXG0"/>
<feature type="domain" description="FAD-binding FR-type" evidence="2">
    <location>
        <begin position="18"/>
        <end position="152"/>
    </location>
</feature>
<dbReference type="PANTHER" id="PTHR30157:SF0">
    <property type="entry name" value="NADPH-DEPENDENT FERRIC-CHELATE REDUCTASE"/>
    <property type="match status" value="1"/>
</dbReference>
<dbReference type="InterPro" id="IPR039261">
    <property type="entry name" value="FNR_nucleotide-bd"/>
</dbReference>
<feature type="region of interest" description="Disordered" evidence="1">
    <location>
        <begin position="277"/>
        <end position="308"/>
    </location>
</feature>
<dbReference type="PROSITE" id="PS51384">
    <property type="entry name" value="FAD_FR"/>
    <property type="match status" value="1"/>
</dbReference>
<dbReference type="GO" id="GO:0016491">
    <property type="term" value="F:oxidoreductase activity"/>
    <property type="evidence" value="ECO:0007669"/>
    <property type="project" value="InterPro"/>
</dbReference>
<dbReference type="InterPro" id="IPR017927">
    <property type="entry name" value="FAD-bd_FR_type"/>
</dbReference>
<dbReference type="SUPFAM" id="SSF63380">
    <property type="entry name" value="Riboflavin synthase domain-like"/>
    <property type="match status" value="1"/>
</dbReference>
<dbReference type="Proteomes" id="UP000616114">
    <property type="component" value="Unassembled WGS sequence"/>
</dbReference>
<feature type="compositionally biased region" description="Low complexity" evidence="1">
    <location>
        <begin position="277"/>
        <end position="303"/>
    </location>
</feature>
<gene>
    <name evidence="3" type="ORF">GCM10011333_14110</name>
</gene>
<organism evidence="3 4">
    <name type="scientific">Sediminivirga luteola</name>
    <dbReference type="NCBI Taxonomy" id="1774748"/>
    <lineage>
        <taxon>Bacteria</taxon>
        <taxon>Bacillati</taxon>
        <taxon>Actinomycetota</taxon>
        <taxon>Actinomycetes</taxon>
        <taxon>Micrococcales</taxon>
        <taxon>Brevibacteriaceae</taxon>
        <taxon>Sediminivirga</taxon>
    </lineage>
</organism>
<reference evidence="3" key="2">
    <citation type="submission" date="2020-09" db="EMBL/GenBank/DDBJ databases">
        <authorList>
            <person name="Sun Q."/>
            <person name="Zhou Y."/>
        </authorList>
    </citation>
    <scope>NUCLEOTIDE SEQUENCE</scope>
    <source>
        <strain evidence="3">CGMCC 1.12785</strain>
    </source>
</reference>
<dbReference type="Gene3D" id="3.40.50.80">
    <property type="entry name" value="Nucleotide-binding domain of ferredoxin-NADP reductase (FNR) module"/>
    <property type="match status" value="1"/>
</dbReference>
<evidence type="ECO:0000313" key="3">
    <source>
        <dbReference type="EMBL" id="GGA12435.1"/>
    </source>
</evidence>
<dbReference type="PANTHER" id="PTHR30157">
    <property type="entry name" value="FERRIC REDUCTASE, NADPH-DEPENDENT"/>
    <property type="match status" value="1"/>
</dbReference>
<dbReference type="InterPro" id="IPR017938">
    <property type="entry name" value="Riboflavin_synthase-like_b-brl"/>
</dbReference>
<protein>
    <recommendedName>
        <fullName evidence="2">FAD-binding FR-type domain-containing protein</fullName>
    </recommendedName>
</protein>
<dbReference type="InterPro" id="IPR036388">
    <property type="entry name" value="WH-like_DNA-bd_sf"/>
</dbReference>
<dbReference type="EMBL" id="BMFY01000005">
    <property type="protein sequence ID" value="GGA12435.1"/>
    <property type="molecule type" value="Genomic_DNA"/>
</dbReference>
<reference evidence="3" key="1">
    <citation type="journal article" date="2014" name="Int. J. Syst. Evol. Microbiol.">
        <title>Complete genome sequence of Corynebacterium casei LMG S-19264T (=DSM 44701T), isolated from a smear-ripened cheese.</title>
        <authorList>
            <consortium name="US DOE Joint Genome Institute (JGI-PGF)"/>
            <person name="Walter F."/>
            <person name="Albersmeier A."/>
            <person name="Kalinowski J."/>
            <person name="Ruckert C."/>
        </authorList>
    </citation>
    <scope>NUCLEOTIDE SEQUENCE</scope>
    <source>
        <strain evidence="3">CGMCC 1.12785</strain>
    </source>
</reference>
<dbReference type="InterPro" id="IPR036390">
    <property type="entry name" value="WH_DNA-bd_sf"/>
</dbReference>
<dbReference type="RefSeq" id="WP_188550230.1">
    <property type="nucleotide sequence ID" value="NZ_BMFY01000005.1"/>
</dbReference>
<dbReference type="CDD" id="cd06193">
    <property type="entry name" value="siderophore_interacting"/>
    <property type="match status" value="1"/>
</dbReference>
<dbReference type="InterPro" id="IPR007037">
    <property type="entry name" value="SIP_rossman_dom"/>
</dbReference>
<dbReference type="Pfam" id="PF04954">
    <property type="entry name" value="SIP"/>
    <property type="match status" value="1"/>
</dbReference>
<proteinExistence type="predicted"/>
<accession>A0A8J2TXG0</accession>
<sequence length="650" mass="68053">MADRTTAPRAARTFTLPLVVRQATVVSTAPVTPRMLRVTLDGEELAALTRHGIAHPRWQTPGFDDHIKLILHASGDPRRAAEVLPEQTPHGIVWHADDARITRDYTPRRWSDGTFDLDFVLHGDGPAERWARNAEPGTPLWFVGPKQSTLLPQDLDWILLAGDETALPALGRFFEERPSRARAVVVASVSDPAARQEFALGPDDRVVWLSAAPGDRAVLAEAVRREAPREGAGYLWAAAEARQLIPVRRLAKRELGLGKDRSDIVGYWHARTLAGAEAPEEAATPGGPAGPAEAAAGPAASATEPERVPSPLPWLAVRAAVRSGLLDVLADSPGLRPAEAADRAGADPGTVRALLPALRRLGVVDGAGESLRLAEYGEEIVADEHVRERFDGYQGELLAALVDAGSVPEAPSPWQRRSGRTLAAQAAADAGLAAELAEGGEVLAHVAARHVRGVVTGGARADRADRVDAMAPGTDSDGDSRREVVPAPASAGDTALACQAVLAMSGPGTAGLLAVLPSGWPAVVVASGALAEILAQQAGEGTEITWTGDWRDVPAGIPAVLALEGVMRTDAELAAVLRSVPGDTAVLYERTEPDSLGPAEGTADLHALAATGTGVRDAGTLTGIAESVGWTVQRVEPLAWGVSALTLKRT</sequence>
<dbReference type="Pfam" id="PF08021">
    <property type="entry name" value="FAD_binding_9"/>
    <property type="match status" value="1"/>
</dbReference>
<evidence type="ECO:0000256" key="1">
    <source>
        <dbReference type="SAM" id="MobiDB-lite"/>
    </source>
</evidence>
<dbReference type="Gene3D" id="2.40.30.10">
    <property type="entry name" value="Translation factors"/>
    <property type="match status" value="1"/>
</dbReference>
<dbReference type="SUPFAM" id="SSF46785">
    <property type="entry name" value="Winged helix' DNA-binding domain"/>
    <property type="match status" value="1"/>
</dbReference>
<evidence type="ECO:0000259" key="2">
    <source>
        <dbReference type="PROSITE" id="PS51384"/>
    </source>
</evidence>
<dbReference type="InterPro" id="IPR039374">
    <property type="entry name" value="SIP_fam"/>
</dbReference>
<keyword evidence="4" id="KW-1185">Reference proteome</keyword>
<dbReference type="Gene3D" id="1.10.10.10">
    <property type="entry name" value="Winged helix-like DNA-binding domain superfamily/Winged helix DNA-binding domain"/>
    <property type="match status" value="1"/>
</dbReference>
<comment type="caution">
    <text evidence="3">The sequence shown here is derived from an EMBL/GenBank/DDBJ whole genome shotgun (WGS) entry which is preliminary data.</text>
</comment>
<name>A0A8J2TXG0_9MICO</name>
<evidence type="ECO:0000313" key="4">
    <source>
        <dbReference type="Proteomes" id="UP000616114"/>
    </source>
</evidence>